<dbReference type="Proteomes" id="UP000094112">
    <property type="component" value="Unassembled WGS sequence"/>
</dbReference>
<evidence type="ECO:0000256" key="10">
    <source>
        <dbReference type="PIRSR" id="PIRSR601834-1"/>
    </source>
</evidence>
<feature type="non-terminal residue" evidence="12">
    <location>
        <position position="213"/>
    </location>
</feature>
<dbReference type="GeneID" id="30197807"/>
<dbReference type="EC" id="1.6.2.2" evidence="4"/>
<feature type="non-terminal residue" evidence="12">
    <location>
        <position position="1"/>
    </location>
</feature>
<evidence type="ECO:0000256" key="6">
    <source>
        <dbReference type="ARBA" id="ARBA00022787"/>
    </source>
</evidence>
<feature type="binding site" evidence="10">
    <location>
        <position position="68"/>
    </location>
    <ligand>
        <name>FAD</name>
        <dbReference type="ChEBI" id="CHEBI:57692"/>
    </ligand>
</feature>
<dbReference type="GO" id="GO:0005741">
    <property type="term" value="C:mitochondrial outer membrane"/>
    <property type="evidence" value="ECO:0007669"/>
    <property type="project" value="UniProtKB-SubCell"/>
</dbReference>
<evidence type="ECO:0000313" key="12">
    <source>
        <dbReference type="EMBL" id="ODQ56936.1"/>
    </source>
</evidence>
<feature type="binding site" evidence="10">
    <location>
        <position position="51"/>
    </location>
    <ligand>
        <name>FAD</name>
        <dbReference type="ChEBI" id="CHEBI:57692"/>
    </ligand>
</feature>
<evidence type="ECO:0000256" key="9">
    <source>
        <dbReference type="ARBA" id="ARBA00023136"/>
    </source>
</evidence>
<comment type="similarity">
    <text evidence="3">Belongs to the flavoprotein pyridine nucleotide cytochrome reductase family.</text>
</comment>
<evidence type="ECO:0000256" key="3">
    <source>
        <dbReference type="ARBA" id="ARBA00006105"/>
    </source>
</evidence>
<evidence type="ECO:0000256" key="2">
    <source>
        <dbReference type="ARBA" id="ARBA00004572"/>
    </source>
</evidence>
<dbReference type="PROSITE" id="PS51384">
    <property type="entry name" value="FAD_FR"/>
    <property type="match status" value="1"/>
</dbReference>
<dbReference type="GO" id="GO:0090524">
    <property type="term" value="F:cytochrome-b5 reductase activity, acting on NADH"/>
    <property type="evidence" value="ECO:0007669"/>
    <property type="project" value="UniProtKB-EC"/>
</dbReference>
<keyword evidence="5 10" id="KW-0285">Flavoprotein</keyword>
<comment type="cofactor">
    <cofactor evidence="1 10">
        <name>FAD</name>
        <dbReference type="ChEBI" id="CHEBI:57692"/>
    </cofactor>
</comment>
<feature type="binding site" evidence="10">
    <location>
        <position position="49"/>
    </location>
    <ligand>
        <name>FAD</name>
        <dbReference type="ChEBI" id="CHEBI:57692"/>
    </ligand>
</feature>
<dbReference type="SUPFAM" id="SSF63380">
    <property type="entry name" value="Riboflavin synthase domain-like"/>
    <property type="match status" value="1"/>
</dbReference>
<evidence type="ECO:0000256" key="4">
    <source>
        <dbReference type="ARBA" id="ARBA00012011"/>
    </source>
</evidence>
<sequence length="213" mass="23924">LKLASISQESPDTKYFKFRLPDHSITGVQPGKAVLAFVNDNESGKLKVRPYSLLYIPDEKEFLHLAVKLLNGDGTSGAFHRLKVGDEVTFRGPLPIHTIDYQKLSKNVNFIAGGSGITPVFSTIQNILLNHDQNVSLIYANKDQNDIPLKSKIDQLKRKYGDRFQLIYVVDKQHNFENFVSQGRINPSLLKQHLYSKDAQLFVCGPDGLTKAI</sequence>
<evidence type="ECO:0000256" key="5">
    <source>
        <dbReference type="ARBA" id="ARBA00022630"/>
    </source>
</evidence>
<dbReference type="InterPro" id="IPR001834">
    <property type="entry name" value="CBR-like"/>
</dbReference>
<dbReference type="OrthoDB" id="432685at2759"/>
<dbReference type="PANTHER" id="PTHR19370:SF171">
    <property type="entry name" value="NADH-CYTOCHROME B5 REDUCTASE 2"/>
    <property type="match status" value="1"/>
</dbReference>
<dbReference type="InterPro" id="IPR017938">
    <property type="entry name" value="Riboflavin_synthase-like_b-brl"/>
</dbReference>
<dbReference type="STRING" id="683960.A0A1E3NUY4"/>
<feature type="binding site" evidence="10">
    <location>
        <position position="76"/>
    </location>
    <ligand>
        <name>FAD</name>
        <dbReference type="ChEBI" id="CHEBI:57692"/>
    </ligand>
</feature>
<dbReference type="InterPro" id="IPR001433">
    <property type="entry name" value="OxRdtase_FAD/NAD-bd"/>
</dbReference>
<keyword evidence="6" id="KW-0496">Mitochondrion</keyword>
<feature type="domain" description="FAD-binding FR-type" evidence="11">
    <location>
        <begin position="1"/>
        <end position="100"/>
    </location>
</feature>
<accession>A0A1E3NUY4</accession>
<dbReference type="PANTHER" id="PTHR19370">
    <property type="entry name" value="NADH-CYTOCHROME B5 REDUCTASE"/>
    <property type="match status" value="1"/>
</dbReference>
<dbReference type="InterPro" id="IPR017927">
    <property type="entry name" value="FAD-bd_FR_type"/>
</dbReference>
<evidence type="ECO:0000313" key="13">
    <source>
        <dbReference type="Proteomes" id="UP000094112"/>
    </source>
</evidence>
<organism evidence="12 13">
    <name type="scientific">Wickerhamomyces anomalus (strain ATCC 58044 / CBS 1984 / NCYC 433 / NRRL Y-366-8)</name>
    <name type="common">Yeast</name>
    <name type="synonym">Hansenula anomala</name>
    <dbReference type="NCBI Taxonomy" id="683960"/>
    <lineage>
        <taxon>Eukaryota</taxon>
        <taxon>Fungi</taxon>
        <taxon>Dikarya</taxon>
        <taxon>Ascomycota</taxon>
        <taxon>Saccharomycotina</taxon>
        <taxon>Saccharomycetes</taxon>
        <taxon>Phaffomycetales</taxon>
        <taxon>Wickerhamomycetaceae</taxon>
        <taxon>Wickerhamomyces</taxon>
    </lineage>
</organism>
<dbReference type="Gene3D" id="3.40.50.80">
    <property type="entry name" value="Nucleotide-binding domain of ferredoxin-NADP reductase (FNR) module"/>
    <property type="match status" value="1"/>
</dbReference>
<reference evidence="12 13" key="1">
    <citation type="journal article" date="2016" name="Proc. Natl. Acad. Sci. U.S.A.">
        <title>Comparative genomics of biotechnologically important yeasts.</title>
        <authorList>
            <person name="Riley R."/>
            <person name="Haridas S."/>
            <person name="Wolfe K.H."/>
            <person name="Lopes M.R."/>
            <person name="Hittinger C.T."/>
            <person name="Goeker M."/>
            <person name="Salamov A.A."/>
            <person name="Wisecaver J.H."/>
            <person name="Long T.M."/>
            <person name="Calvey C.H."/>
            <person name="Aerts A.L."/>
            <person name="Barry K.W."/>
            <person name="Choi C."/>
            <person name="Clum A."/>
            <person name="Coughlan A.Y."/>
            <person name="Deshpande S."/>
            <person name="Douglass A.P."/>
            <person name="Hanson S.J."/>
            <person name="Klenk H.-P."/>
            <person name="LaButti K.M."/>
            <person name="Lapidus A."/>
            <person name="Lindquist E.A."/>
            <person name="Lipzen A.M."/>
            <person name="Meier-Kolthoff J.P."/>
            <person name="Ohm R.A."/>
            <person name="Otillar R.P."/>
            <person name="Pangilinan J.L."/>
            <person name="Peng Y."/>
            <person name="Rokas A."/>
            <person name="Rosa C.A."/>
            <person name="Scheuner C."/>
            <person name="Sibirny A.A."/>
            <person name="Slot J.C."/>
            <person name="Stielow J.B."/>
            <person name="Sun H."/>
            <person name="Kurtzman C.P."/>
            <person name="Blackwell M."/>
            <person name="Grigoriev I.V."/>
            <person name="Jeffries T.W."/>
        </authorList>
    </citation>
    <scope>NUCLEOTIDE SEQUENCE [LARGE SCALE GENOMIC DNA]</scope>
    <source>
        <strain evidence="13">ATCC 58044 / CBS 1984 / NCYC 433 / NRRL Y-366-8</strain>
    </source>
</reference>
<dbReference type="Pfam" id="PF00970">
    <property type="entry name" value="FAD_binding_6"/>
    <property type="match status" value="1"/>
</dbReference>
<proteinExistence type="inferred from homology"/>
<evidence type="ECO:0000256" key="8">
    <source>
        <dbReference type="ARBA" id="ARBA00023002"/>
    </source>
</evidence>
<gene>
    <name evidence="12" type="ORF">WICANDRAFT_13162</name>
</gene>
<keyword evidence="6" id="KW-1000">Mitochondrion outer membrane</keyword>
<evidence type="ECO:0000256" key="7">
    <source>
        <dbReference type="ARBA" id="ARBA00022827"/>
    </source>
</evidence>
<keyword evidence="9" id="KW-0472">Membrane</keyword>
<dbReference type="EMBL" id="KV454214">
    <property type="protein sequence ID" value="ODQ56936.1"/>
    <property type="molecule type" value="Genomic_DNA"/>
</dbReference>
<keyword evidence="8" id="KW-0560">Oxidoreductase</keyword>
<dbReference type="AlphaFoldDB" id="A0A1E3NUY4"/>
<dbReference type="CDD" id="cd06183">
    <property type="entry name" value="cyt_b5_reduct_like"/>
    <property type="match status" value="1"/>
</dbReference>
<dbReference type="Gene3D" id="2.40.30.10">
    <property type="entry name" value="Translation factors"/>
    <property type="match status" value="1"/>
</dbReference>
<keyword evidence="13" id="KW-1185">Reference proteome</keyword>
<dbReference type="RefSeq" id="XP_019036143.1">
    <property type="nucleotide sequence ID" value="XM_019180561.1"/>
</dbReference>
<dbReference type="InterPro" id="IPR008333">
    <property type="entry name" value="Cbr1-like_FAD-bd_dom"/>
</dbReference>
<dbReference type="Pfam" id="PF00175">
    <property type="entry name" value="NAD_binding_1"/>
    <property type="match status" value="1"/>
</dbReference>
<evidence type="ECO:0000259" key="11">
    <source>
        <dbReference type="PROSITE" id="PS51384"/>
    </source>
</evidence>
<feature type="binding site" evidence="10">
    <location>
        <position position="118"/>
    </location>
    <ligand>
        <name>FAD</name>
        <dbReference type="ChEBI" id="CHEBI:57692"/>
    </ligand>
</feature>
<evidence type="ECO:0000256" key="1">
    <source>
        <dbReference type="ARBA" id="ARBA00001974"/>
    </source>
</evidence>
<dbReference type="InterPro" id="IPR039261">
    <property type="entry name" value="FNR_nucleotide-bd"/>
</dbReference>
<dbReference type="PRINTS" id="PR00406">
    <property type="entry name" value="CYTB5RDTASE"/>
</dbReference>
<comment type="subcellular location">
    <subcellularLocation>
        <location evidence="2">Mitochondrion outer membrane</location>
        <topology evidence="2">Single-pass membrane protein</topology>
    </subcellularLocation>
</comment>
<protein>
    <recommendedName>
        <fullName evidence="4">cytochrome-b5 reductase</fullName>
        <ecNumber evidence="4">1.6.2.2</ecNumber>
    </recommendedName>
</protein>
<keyword evidence="7 10" id="KW-0274">FAD</keyword>
<name>A0A1E3NUY4_WICAA</name>
<dbReference type="SUPFAM" id="SSF52343">
    <property type="entry name" value="Ferredoxin reductase-like, C-terminal NADP-linked domain"/>
    <property type="match status" value="1"/>
</dbReference>
<feature type="binding site" evidence="10">
    <location>
        <position position="50"/>
    </location>
    <ligand>
        <name>FAD</name>
        <dbReference type="ChEBI" id="CHEBI:57692"/>
    </ligand>
</feature>